<dbReference type="GO" id="GO:0005886">
    <property type="term" value="C:plasma membrane"/>
    <property type="evidence" value="ECO:0007669"/>
    <property type="project" value="UniProtKB-SubCell"/>
</dbReference>
<evidence type="ECO:0000256" key="6">
    <source>
        <dbReference type="SAM" id="Phobius"/>
    </source>
</evidence>
<comment type="caution">
    <text evidence="7">The sequence shown here is derived from an EMBL/GenBank/DDBJ whole genome shotgun (WGS) entry which is preliminary data.</text>
</comment>
<name>A0A3E0ID63_9FLAO</name>
<evidence type="ECO:0000256" key="4">
    <source>
        <dbReference type="ARBA" id="ARBA00022989"/>
    </source>
</evidence>
<evidence type="ECO:0000256" key="1">
    <source>
        <dbReference type="ARBA" id="ARBA00004651"/>
    </source>
</evidence>
<evidence type="ECO:0000256" key="5">
    <source>
        <dbReference type="ARBA" id="ARBA00023136"/>
    </source>
</evidence>
<dbReference type="InterPro" id="IPR022791">
    <property type="entry name" value="L-PG_synthase/AglD"/>
</dbReference>
<evidence type="ECO:0000313" key="7">
    <source>
        <dbReference type="EMBL" id="REH56117.1"/>
    </source>
</evidence>
<accession>A0A3E0ID63</accession>
<dbReference type="Proteomes" id="UP000256884">
    <property type="component" value="Unassembled WGS sequence"/>
</dbReference>
<keyword evidence="3 6" id="KW-0812">Transmembrane</keyword>
<keyword evidence="5 6" id="KW-0472">Membrane</keyword>
<feature type="transmembrane region" description="Helical" evidence="6">
    <location>
        <begin position="262"/>
        <end position="279"/>
    </location>
</feature>
<proteinExistence type="predicted"/>
<evidence type="ECO:0008006" key="9">
    <source>
        <dbReference type="Google" id="ProtNLM"/>
    </source>
</evidence>
<feature type="transmembrane region" description="Helical" evidence="6">
    <location>
        <begin position="210"/>
        <end position="231"/>
    </location>
</feature>
<feature type="transmembrane region" description="Helical" evidence="6">
    <location>
        <begin position="160"/>
        <end position="178"/>
    </location>
</feature>
<feature type="transmembrane region" description="Helical" evidence="6">
    <location>
        <begin position="43"/>
        <end position="62"/>
    </location>
</feature>
<dbReference type="PANTHER" id="PTHR39087">
    <property type="entry name" value="UPF0104 MEMBRANE PROTEIN MJ1595"/>
    <property type="match status" value="1"/>
</dbReference>
<dbReference type="RefSeq" id="WP_115899452.1">
    <property type="nucleotide sequence ID" value="NZ_QUNS01000001.1"/>
</dbReference>
<dbReference type="Pfam" id="PF03706">
    <property type="entry name" value="LPG_synthase_TM"/>
    <property type="match status" value="1"/>
</dbReference>
<feature type="transmembrane region" description="Helical" evidence="6">
    <location>
        <begin position="129"/>
        <end position="148"/>
    </location>
</feature>
<organism evidence="7 8">
    <name type="scientific">Tenacibaculum gallaicum</name>
    <dbReference type="NCBI Taxonomy" id="561505"/>
    <lineage>
        <taxon>Bacteria</taxon>
        <taxon>Pseudomonadati</taxon>
        <taxon>Bacteroidota</taxon>
        <taxon>Flavobacteriia</taxon>
        <taxon>Flavobacteriales</taxon>
        <taxon>Flavobacteriaceae</taxon>
        <taxon>Tenacibaculum</taxon>
    </lineage>
</organism>
<comment type="subcellular location">
    <subcellularLocation>
        <location evidence="1">Cell membrane</location>
        <topology evidence="1">Multi-pass membrane protein</topology>
    </subcellularLocation>
</comment>
<keyword evidence="4 6" id="KW-1133">Transmembrane helix</keyword>
<keyword evidence="8" id="KW-1185">Reference proteome</keyword>
<protein>
    <recommendedName>
        <fullName evidence="9">Lysylphosphatidylglycerol synthase-like protein</fullName>
    </recommendedName>
</protein>
<reference evidence="7 8" key="1">
    <citation type="submission" date="2018-08" db="EMBL/GenBank/DDBJ databases">
        <title>Genomic Encyclopedia of Type Strains, Phase IV (KMG-IV): sequencing the most valuable type-strain genomes for metagenomic binning, comparative biology and taxonomic classification.</title>
        <authorList>
            <person name="Goeker M."/>
        </authorList>
    </citation>
    <scope>NUCLEOTIDE SEQUENCE [LARGE SCALE GENOMIC DNA]</scope>
    <source>
        <strain evidence="7 8">DSM 18841</strain>
    </source>
</reference>
<evidence type="ECO:0000313" key="8">
    <source>
        <dbReference type="Proteomes" id="UP000256884"/>
    </source>
</evidence>
<feature type="transmembrane region" description="Helical" evidence="6">
    <location>
        <begin position="285"/>
        <end position="309"/>
    </location>
</feature>
<sequence>MSLSVKKTTKILLPLILGGFLVWYSLSKISIETLVQYFKDANYGWIALGLFFGILSHLSRAYRWKFLLEPMGYKPDFGNSTMAVLVAYLVNYVVPRAGEVSRAAVMTNYENIPFEKGFGTIVAERMADLIMMLSIIAITLFVQFDFIYELLTKNFDPIKIGILLGGLALVFVVFTRFVRKAKSGIGLKIKNFVVGLIEGVTSIFKMKYKWAFIFHTVFIWVMYVLMFWATIPAINGLHVPLGGVLIGFIAGGFSIAATNGGVGLYPIAVAGALALFGIAEEPATAFGWIMWTAQTAMIIVFGGLAFLLLPIYNRNKK</sequence>
<keyword evidence="2" id="KW-1003">Cell membrane</keyword>
<dbReference type="NCBIfam" id="TIGR00374">
    <property type="entry name" value="flippase-like domain"/>
    <property type="match status" value="1"/>
</dbReference>
<feature type="transmembrane region" description="Helical" evidence="6">
    <location>
        <begin position="237"/>
        <end position="255"/>
    </location>
</feature>
<evidence type="ECO:0000256" key="3">
    <source>
        <dbReference type="ARBA" id="ARBA00022692"/>
    </source>
</evidence>
<gene>
    <name evidence="7" type="ORF">C7448_101150</name>
</gene>
<dbReference type="OrthoDB" id="9812094at2"/>
<dbReference type="AlphaFoldDB" id="A0A3E0ID63"/>
<evidence type="ECO:0000256" key="2">
    <source>
        <dbReference type="ARBA" id="ARBA00022475"/>
    </source>
</evidence>
<dbReference type="PANTHER" id="PTHR39087:SF2">
    <property type="entry name" value="UPF0104 MEMBRANE PROTEIN MJ1595"/>
    <property type="match status" value="1"/>
</dbReference>
<dbReference type="EMBL" id="QUNS01000001">
    <property type="protein sequence ID" value="REH56117.1"/>
    <property type="molecule type" value="Genomic_DNA"/>
</dbReference>